<evidence type="ECO:0000313" key="4">
    <source>
        <dbReference type="Proteomes" id="UP001142393"/>
    </source>
</evidence>
<feature type="region of interest" description="Disordered" evidence="1">
    <location>
        <begin position="543"/>
        <end position="599"/>
    </location>
</feature>
<feature type="region of interest" description="Disordered" evidence="1">
    <location>
        <begin position="16"/>
        <end position="51"/>
    </location>
</feature>
<keyword evidence="4" id="KW-1185">Reference proteome</keyword>
<feature type="region of interest" description="Disordered" evidence="1">
    <location>
        <begin position="486"/>
        <end position="517"/>
    </location>
</feature>
<keyword evidence="2" id="KW-1133">Transmembrane helix</keyword>
<keyword evidence="2" id="KW-0472">Membrane</keyword>
<evidence type="ECO:0000313" key="3">
    <source>
        <dbReference type="EMBL" id="KAJ3742848.1"/>
    </source>
</evidence>
<gene>
    <name evidence="3" type="ORF">DFH05DRAFT_1401060</name>
</gene>
<feature type="compositionally biased region" description="Low complexity" evidence="1">
    <location>
        <begin position="27"/>
        <end position="40"/>
    </location>
</feature>
<feature type="compositionally biased region" description="Low complexity" evidence="1">
    <location>
        <begin position="303"/>
        <end position="317"/>
    </location>
</feature>
<feature type="compositionally biased region" description="Polar residues" evidence="1">
    <location>
        <begin position="497"/>
        <end position="507"/>
    </location>
</feature>
<accession>A0A9W8NXH6</accession>
<reference evidence="3 4" key="1">
    <citation type="journal article" date="2023" name="Proc. Natl. Acad. Sci. U.S.A.">
        <title>A global phylogenomic analysis of the shiitake genus Lentinula.</title>
        <authorList>
            <person name="Sierra-Patev S."/>
            <person name="Min B."/>
            <person name="Naranjo-Ortiz M."/>
            <person name="Looney B."/>
            <person name="Konkel Z."/>
            <person name="Slot J.C."/>
            <person name="Sakamoto Y."/>
            <person name="Steenwyk J.L."/>
            <person name="Rokas A."/>
            <person name="Carro J."/>
            <person name="Camarero S."/>
            <person name="Ferreira P."/>
            <person name="Molpeceres G."/>
            <person name="Ruiz-Duenas F.J."/>
            <person name="Serrano A."/>
            <person name="Henrissat B."/>
            <person name="Drula E."/>
            <person name="Hughes K.W."/>
            <person name="Mata J.L."/>
            <person name="Ishikawa N.K."/>
            <person name="Vargas-Isla R."/>
            <person name="Ushijima S."/>
            <person name="Smith C.A."/>
            <person name="Donoghue J."/>
            <person name="Ahrendt S."/>
            <person name="Andreopoulos W."/>
            <person name="He G."/>
            <person name="LaButti K."/>
            <person name="Lipzen A."/>
            <person name="Ng V."/>
            <person name="Riley R."/>
            <person name="Sandor L."/>
            <person name="Barry K."/>
            <person name="Martinez A.T."/>
            <person name="Xiao Y."/>
            <person name="Gibbons J.G."/>
            <person name="Terashima K."/>
            <person name="Grigoriev I.V."/>
            <person name="Hibbett D."/>
        </authorList>
    </citation>
    <scope>NUCLEOTIDE SEQUENCE [LARGE SCALE GENOMIC DNA]</scope>
    <source>
        <strain evidence="3 4">TFB7810</strain>
    </source>
</reference>
<feature type="transmembrane region" description="Helical" evidence="2">
    <location>
        <begin position="261"/>
        <end position="281"/>
    </location>
</feature>
<feature type="compositionally biased region" description="Low complexity" evidence="1">
    <location>
        <begin position="589"/>
        <end position="599"/>
    </location>
</feature>
<feature type="region of interest" description="Disordered" evidence="1">
    <location>
        <begin position="287"/>
        <end position="394"/>
    </location>
</feature>
<feature type="compositionally biased region" description="Low complexity" evidence="1">
    <location>
        <begin position="352"/>
        <end position="362"/>
    </location>
</feature>
<organism evidence="3 4">
    <name type="scientific">Lentinula detonsa</name>
    <dbReference type="NCBI Taxonomy" id="2804962"/>
    <lineage>
        <taxon>Eukaryota</taxon>
        <taxon>Fungi</taxon>
        <taxon>Dikarya</taxon>
        <taxon>Basidiomycota</taxon>
        <taxon>Agaricomycotina</taxon>
        <taxon>Agaricomycetes</taxon>
        <taxon>Agaricomycetidae</taxon>
        <taxon>Agaricales</taxon>
        <taxon>Marasmiineae</taxon>
        <taxon>Omphalotaceae</taxon>
        <taxon>Lentinula</taxon>
    </lineage>
</organism>
<evidence type="ECO:0000256" key="1">
    <source>
        <dbReference type="SAM" id="MobiDB-lite"/>
    </source>
</evidence>
<feature type="compositionally biased region" description="Polar residues" evidence="1">
    <location>
        <begin position="546"/>
        <end position="588"/>
    </location>
</feature>
<feature type="transmembrane region" description="Helical" evidence="2">
    <location>
        <begin position="152"/>
        <end position="176"/>
    </location>
</feature>
<evidence type="ECO:0000256" key="2">
    <source>
        <dbReference type="SAM" id="Phobius"/>
    </source>
</evidence>
<dbReference type="EMBL" id="JANVFU010000009">
    <property type="protein sequence ID" value="KAJ3742848.1"/>
    <property type="molecule type" value="Genomic_DNA"/>
</dbReference>
<protein>
    <submittedName>
        <fullName evidence="3">Uncharacterized protein</fullName>
    </submittedName>
</protein>
<comment type="caution">
    <text evidence="3">The sequence shown here is derived from an EMBL/GenBank/DDBJ whole genome shotgun (WGS) entry which is preliminary data.</text>
</comment>
<feature type="transmembrane region" description="Helical" evidence="2">
    <location>
        <begin position="196"/>
        <end position="219"/>
    </location>
</feature>
<keyword evidence="2" id="KW-0812">Transmembrane</keyword>
<sequence>MAALYLHNAIFIPEPSETHSPEYFPHSRTLSSTTLRTTTTEQSHPTEPLLHSTNSGSLAYQDLLSRQPGYPDGQSEQWTTALSLDGYPTPSKERQEYWEHSVKKLQILKRIRLVLKVVLGALLTVISLWALYNTVRYFIAYTIYDSVQGQTIAIVLGTSTAVCFAFLICAAAVSAFQPHLVRAHIPIHSLLVMRTIFRYFAAFFLLAPTIVNLVLVIIWRRSSISELVPALRCRLDADVVWSITTGTCNRTTPAQWLGLSIFRVIFTLIVIVLFLLISSAYDGTRRPSQSLQRRRRRRRRIQSDQSMPKSPPMSASSEVPLNPGHSSRHSSHSGVPFQLQGSNRTADRSFRSSEASSMLHSSSSEDDESTDSSRLDQSRLTFSSTPTLSPQNDRELNNFAERFRSLVSQISRETDEALRFAQSEDANSSEPALLPEDIYTDFPRHTYDDFTGAEYPQDDHVRILNGFVRRMPTIESLGSRELTSLASSQDRLHSLSRPPTRSVTEFTGSEPPSRANSLSLTAAIGGHGLTSTEMGELMDKIDKENNSMGTGSGSQSASRSTFSYYTAPSVGRTSDSPVPLTPSSDQFPSSPTSGHSSSL</sequence>
<feature type="compositionally biased region" description="Polar residues" evidence="1">
    <location>
        <begin position="41"/>
        <end position="51"/>
    </location>
</feature>
<feature type="compositionally biased region" description="Polar residues" evidence="1">
    <location>
        <begin position="378"/>
        <end position="391"/>
    </location>
</feature>
<proteinExistence type="predicted"/>
<dbReference type="Proteomes" id="UP001142393">
    <property type="component" value="Unassembled WGS sequence"/>
</dbReference>
<dbReference type="AlphaFoldDB" id="A0A9W8NXH6"/>
<name>A0A9W8NXH6_9AGAR</name>
<feature type="transmembrane region" description="Helical" evidence="2">
    <location>
        <begin position="113"/>
        <end position="132"/>
    </location>
</feature>